<dbReference type="EMBL" id="CP013729">
    <property type="protein sequence ID" value="ALV08958.1"/>
    <property type="molecule type" value="Genomic_DNA"/>
</dbReference>
<evidence type="ECO:0000313" key="5">
    <source>
        <dbReference type="EMBL" id="ALV08958.1"/>
    </source>
</evidence>
<dbReference type="InterPro" id="IPR002347">
    <property type="entry name" value="SDR_fam"/>
</dbReference>
<proteinExistence type="inferred from homology"/>
<dbReference type="Gene3D" id="3.40.50.720">
    <property type="entry name" value="NAD(P)-binding Rossmann-like Domain"/>
    <property type="match status" value="1"/>
</dbReference>
<dbReference type="STRING" id="76731.RD2015_4517"/>
<dbReference type="PATRIC" id="fig|76731.3.peg.4627"/>
<dbReference type="InterPro" id="IPR036291">
    <property type="entry name" value="NAD(P)-bd_dom_sf"/>
</dbReference>
<dbReference type="KEGG" id="rdp:RD2015_4517"/>
<feature type="domain" description="Ketoreductase" evidence="4">
    <location>
        <begin position="10"/>
        <end position="199"/>
    </location>
</feature>
<evidence type="ECO:0000256" key="1">
    <source>
        <dbReference type="ARBA" id="ARBA00006484"/>
    </source>
</evidence>
<keyword evidence="3" id="KW-0560">Oxidoreductase</keyword>
<dbReference type="RefSeq" id="WP_058936817.1">
    <property type="nucleotide sequence ID" value="NZ_CP013729.1"/>
</dbReference>
<evidence type="ECO:0000313" key="6">
    <source>
        <dbReference type="Proteomes" id="UP000060699"/>
    </source>
</evidence>
<dbReference type="GO" id="GO:0016491">
    <property type="term" value="F:oxidoreductase activity"/>
    <property type="evidence" value="ECO:0007669"/>
    <property type="project" value="UniProtKB-KW"/>
</dbReference>
<organism evidence="5 6">
    <name type="scientific">Roseateles depolymerans</name>
    <dbReference type="NCBI Taxonomy" id="76731"/>
    <lineage>
        <taxon>Bacteria</taxon>
        <taxon>Pseudomonadati</taxon>
        <taxon>Pseudomonadota</taxon>
        <taxon>Betaproteobacteria</taxon>
        <taxon>Burkholderiales</taxon>
        <taxon>Sphaerotilaceae</taxon>
        <taxon>Roseateles</taxon>
    </lineage>
</organism>
<dbReference type="AlphaFoldDB" id="A0A0U3LC49"/>
<dbReference type="PANTHER" id="PTHR43639">
    <property type="entry name" value="OXIDOREDUCTASE, SHORT-CHAIN DEHYDROGENASE/REDUCTASE FAMILY (AFU_ORTHOLOGUE AFUA_5G02870)"/>
    <property type="match status" value="1"/>
</dbReference>
<evidence type="ECO:0000256" key="2">
    <source>
        <dbReference type="ARBA" id="ARBA00022857"/>
    </source>
</evidence>
<keyword evidence="2" id="KW-0521">NADP</keyword>
<dbReference type="SUPFAM" id="SSF51735">
    <property type="entry name" value="NAD(P)-binding Rossmann-fold domains"/>
    <property type="match status" value="1"/>
</dbReference>
<dbReference type="PRINTS" id="PR00081">
    <property type="entry name" value="GDHRDH"/>
</dbReference>
<dbReference type="Proteomes" id="UP000060699">
    <property type="component" value="Chromosome"/>
</dbReference>
<protein>
    <submittedName>
        <fullName evidence="5">Dehydrogenase/reductase protein</fullName>
    </submittedName>
</protein>
<dbReference type="PRINTS" id="PR00080">
    <property type="entry name" value="SDRFAMILY"/>
</dbReference>
<sequence>MSFSTPTAHPIALITGGSRGLGRNAALHLTQKGIDVILTYRSRQDEAQAVVQQIEAQGGRAAALPLDVSQTASFPAFVESVKALLARHWQRERLDHLVNNGGTGLHLPIAQTTEAQFDELMATHLKGPFFLTQALLPLIQDGGSILNISSGLTRFSIPGYGAYATMKGGLEVLSRYLAKELGSRGIRVNSLAPGAIETDFNGGALRSNAALNQFVSNATALGRAGLPDDIGPVVASLLSQDSHWISGQRIEASGGMFL</sequence>
<dbReference type="FunFam" id="3.40.50.720:FF:000374">
    <property type="entry name" value="3-oxoacyl-(Acyl-carrier-protein) reductase"/>
    <property type="match status" value="1"/>
</dbReference>
<dbReference type="Pfam" id="PF13561">
    <property type="entry name" value="adh_short_C2"/>
    <property type="match status" value="1"/>
</dbReference>
<dbReference type="OrthoDB" id="9803333at2"/>
<evidence type="ECO:0000259" key="4">
    <source>
        <dbReference type="SMART" id="SM00822"/>
    </source>
</evidence>
<gene>
    <name evidence="5" type="ORF">RD2015_4517</name>
</gene>
<evidence type="ECO:0000256" key="3">
    <source>
        <dbReference type="ARBA" id="ARBA00023002"/>
    </source>
</evidence>
<dbReference type="PANTHER" id="PTHR43639:SF1">
    <property type="entry name" value="SHORT-CHAIN DEHYDROGENASE_REDUCTASE FAMILY PROTEIN"/>
    <property type="match status" value="1"/>
</dbReference>
<keyword evidence="6" id="KW-1185">Reference proteome</keyword>
<name>A0A0U3LC49_9BURK</name>
<accession>A0A0U3LC49</accession>
<dbReference type="InterPro" id="IPR057326">
    <property type="entry name" value="KR_dom"/>
</dbReference>
<reference evidence="5 6" key="1">
    <citation type="submission" date="2015-12" db="EMBL/GenBank/DDBJ databases">
        <title>Complete genome of Roseateles depolymerans KCTC 42856.</title>
        <authorList>
            <person name="Kim K.M."/>
        </authorList>
    </citation>
    <scope>NUCLEOTIDE SEQUENCE [LARGE SCALE GENOMIC DNA]</scope>
    <source>
        <strain evidence="5 6">KCTC 42856</strain>
    </source>
</reference>
<dbReference type="SMART" id="SM00822">
    <property type="entry name" value="PKS_KR"/>
    <property type="match status" value="1"/>
</dbReference>
<comment type="similarity">
    <text evidence="1">Belongs to the short-chain dehydrogenases/reductases (SDR) family.</text>
</comment>